<dbReference type="InterPro" id="IPR005325">
    <property type="entry name" value="DUF308_memb"/>
</dbReference>
<keyword evidence="1" id="KW-0812">Transmembrane</keyword>
<name>A0A9E7QZU6_9EURY</name>
<evidence type="ECO:0000313" key="2">
    <source>
        <dbReference type="EMBL" id="UWM53076.1"/>
    </source>
</evidence>
<dbReference type="GeneID" id="74943368"/>
<protein>
    <submittedName>
        <fullName evidence="2">DUF308 domain-containing protein</fullName>
    </submittedName>
</protein>
<organism evidence="2 3">
    <name type="scientific">Salinirubellus salinus</name>
    <dbReference type="NCBI Taxonomy" id="1364945"/>
    <lineage>
        <taxon>Archaea</taxon>
        <taxon>Methanobacteriati</taxon>
        <taxon>Methanobacteriota</taxon>
        <taxon>Stenosarchaea group</taxon>
        <taxon>Halobacteria</taxon>
        <taxon>Halobacteriales</taxon>
        <taxon>Natronomonadaceae</taxon>
        <taxon>Salinirubellus</taxon>
    </lineage>
</organism>
<keyword evidence="1" id="KW-1133">Transmembrane helix</keyword>
<dbReference type="Pfam" id="PF03729">
    <property type="entry name" value="DUF308"/>
    <property type="match status" value="1"/>
</dbReference>
<dbReference type="KEGG" id="ssai:N0B31_13060"/>
<keyword evidence="1" id="KW-0472">Membrane</keyword>
<sequence length="204" mass="20531">MSTDTSAGTNVGGLQPVTRDQANVLVGAGVVIAIVGLLALVFPLVSGVTISIIVGAALVVGGLGHVASAFTVTGWRSRAGQLLLALVYAVFGILALANPVLTLTTLTILLVAYFLLEGVVLLALGLINRGERNWVLTVVSGAFSLLVALLVWLGLPSSAAWAIGVLFGANLLVTGGTMVVIGRGYWKAAPTETGPATGSETGGA</sequence>
<proteinExistence type="predicted"/>
<dbReference type="GO" id="GO:0005886">
    <property type="term" value="C:plasma membrane"/>
    <property type="evidence" value="ECO:0007669"/>
    <property type="project" value="TreeGrafter"/>
</dbReference>
<evidence type="ECO:0000313" key="3">
    <source>
        <dbReference type="Proteomes" id="UP001057580"/>
    </source>
</evidence>
<feature type="transmembrane region" description="Helical" evidence="1">
    <location>
        <begin position="82"/>
        <end position="101"/>
    </location>
</feature>
<dbReference type="RefSeq" id="WP_260592071.1">
    <property type="nucleotide sequence ID" value="NZ_CP104003.1"/>
</dbReference>
<gene>
    <name evidence="2" type="ORF">N0B31_13060</name>
</gene>
<reference evidence="2" key="1">
    <citation type="submission" date="2022-09" db="EMBL/GenBank/DDBJ databases">
        <title>Diverse halophilic archaea isolated from saline environments.</title>
        <authorList>
            <person name="Cui H.-L."/>
        </authorList>
    </citation>
    <scope>NUCLEOTIDE SEQUENCE</scope>
    <source>
        <strain evidence="2">ZS-35-S2</strain>
    </source>
</reference>
<feature type="transmembrane region" description="Helical" evidence="1">
    <location>
        <begin position="134"/>
        <end position="153"/>
    </location>
</feature>
<dbReference type="InterPro" id="IPR052712">
    <property type="entry name" value="Acid_resist_chaperone_HdeD"/>
</dbReference>
<feature type="transmembrane region" description="Helical" evidence="1">
    <location>
        <begin position="48"/>
        <end position="70"/>
    </location>
</feature>
<dbReference type="Proteomes" id="UP001057580">
    <property type="component" value="Chromosome"/>
</dbReference>
<evidence type="ECO:0000256" key="1">
    <source>
        <dbReference type="SAM" id="Phobius"/>
    </source>
</evidence>
<accession>A0A9E7QZU6</accession>
<dbReference type="PANTHER" id="PTHR34989:SF1">
    <property type="entry name" value="PROTEIN HDED"/>
    <property type="match status" value="1"/>
</dbReference>
<dbReference type="PANTHER" id="PTHR34989">
    <property type="entry name" value="PROTEIN HDED"/>
    <property type="match status" value="1"/>
</dbReference>
<dbReference type="AlphaFoldDB" id="A0A9E7QZU6"/>
<feature type="transmembrane region" description="Helical" evidence="1">
    <location>
        <begin position="24"/>
        <end position="42"/>
    </location>
</feature>
<dbReference type="EMBL" id="CP104003">
    <property type="protein sequence ID" value="UWM53076.1"/>
    <property type="molecule type" value="Genomic_DNA"/>
</dbReference>
<feature type="transmembrane region" description="Helical" evidence="1">
    <location>
        <begin position="107"/>
        <end position="127"/>
    </location>
</feature>
<keyword evidence="3" id="KW-1185">Reference proteome</keyword>
<feature type="transmembrane region" description="Helical" evidence="1">
    <location>
        <begin position="159"/>
        <end position="181"/>
    </location>
</feature>